<keyword evidence="10" id="KW-1185">Reference proteome</keyword>
<feature type="transmembrane region" description="Helical" evidence="7">
    <location>
        <begin position="238"/>
        <end position="258"/>
    </location>
</feature>
<dbReference type="EMBL" id="QGGY01000016">
    <property type="protein sequence ID" value="PWJ72801.1"/>
    <property type="molecule type" value="Genomic_DNA"/>
</dbReference>
<organism evidence="9 10">
    <name type="scientific">Murimonas intestini</name>
    <dbReference type="NCBI Taxonomy" id="1337051"/>
    <lineage>
        <taxon>Bacteria</taxon>
        <taxon>Bacillati</taxon>
        <taxon>Bacillota</taxon>
        <taxon>Clostridia</taxon>
        <taxon>Lachnospirales</taxon>
        <taxon>Lachnospiraceae</taxon>
        <taxon>Murimonas</taxon>
    </lineage>
</organism>
<comment type="subcellular location">
    <subcellularLocation>
        <location evidence="1 7">Cell membrane</location>
        <topology evidence="1 7">Multi-pass membrane protein</topology>
    </subcellularLocation>
</comment>
<dbReference type="SUPFAM" id="SSF161098">
    <property type="entry name" value="MetI-like"/>
    <property type="match status" value="1"/>
</dbReference>
<keyword evidence="5 7" id="KW-1133">Transmembrane helix</keyword>
<dbReference type="Pfam" id="PF00528">
    <property type="entry name" value="BPD_transp_1"/>
    <property type="match status" value="1"/>
</dbReference>
<feature type="transmembrane region" description="Helical" evidence="7">
    <location>
        <begin position="66"/>
        <end position="95"/>
    </location>
</feature>
<dbReference type="GO" id="GO:0055085">
    <property type="term" value="P:transmembrane transport"/>
    <property type="evidence" value="ECO:0007669"/>
    <property type="project" value="InterPro"/>
</dbReference>
<evidence type="ECO:0000256" key="1">
    <source>
        <dbReference type="ARBA" id="ARBA00004651"/>
    </source>
</evidence>
<comment type="similarity">
    <text evidence="7">Belongs to the binding-protein-dependent transport system permease family.</text>
</comment>
<feature type="transmembrane region" description="Helical" evidence="7">
    <location>
        <begin position="107"/>
        <end position="127"/>
    </location>
</feature>
<evidence type="ECO:0000256" key="7">
    <source>
        <dbReference type="RuleBase" id="RU363032"/>
    </source>
</evidence>
<proteinExistence type="inferred from homology"/>
<evidence type="ECO:0000256" key="3">
    <source>
        <dbReference type="ARBA" id="ARBA00022475"/>
    </source>
</evidence>
<dbReference type="PANTHER" id="PTHR43744:SF3">
    <property type="entry name" value="LACTOSE TRANSPORT SYSTEM PERMEASE PROTEIN LACG"/>
    <property type="match status" value="1"/>
</dbReference>
<dbReference type="InterPro" id="IPR000515">
    <property type="entry name" value="MetI-like"/>
</dbReference>
<dbReference type="AlphaFoldDB" id="A0AB73SZB5"/>
<dbReference type="Proteomes" id="UP000245412">
    <property type="component" value="Unassembled WGS sequence"/>
</dbReference>
<feature type="domain" description="ABC transmembrane type-1" evidence="8">
    <location>
        <begin position="70"/>
        <end position="259"/>
    </location>
</feature>
<evidence type="ECO:0000313" key="10">
    <source>
        <dbReference type="Proteomes" id="UP000245412"/>
    </source>
</evidence>
<evidence type="ECO:0000256" key="2">
    <source>
        <dbReference type="ARBA" id="ARBA00022448"/>
    </source>
</evidence>
<dbReference type="GO" id="GO:0005886">
    <property type="term" value="C:plasma membrane"/>
    <property type="evidence" value="ECO:0007669"/>
    <property type="project" value="UniProtKB-SubCell"/>
</dbReference>
<keyword evidence="3" id="KW-1003">Cell membrane</keyword>
<dbReference type="PANTHER" id="PTHR43744">
    <property type="entry name" value="ABC TRANSPORTER PERMEASE PROTEIN MG189-RELATED-RELATED"/>
    <property type="match status" value="1"/>
</dbReference>
<evidence type="ECO:0000259" key="8">
    <source>
        <dbReference type="PROSITE" id="PS50928"/>
    </source>
</evidence>
<keyword evidence="2 7" id="KW-0813">Transport</keyword>
<evidence type="ECO:0000256" key="5">
    <source>
        <dbReference type="ARBA" id="ARBA00022989"/>
    </source>
</evidence>
<evidence type="ECO:0000256" key="4">
    <source>
        <dbReference type="ARBA" id="ARBA00022692"/>
    </source>
</evidence>
<dbReference type="CDD" id="cd06261">
    <property type="entry name" value="TM_PBP2"/>
    <property type="match status" value="1"/>
</dbReference>
<comment type="caution">
    <text evidence="9">The sequence shown here is derived from an EMBL/GenBank/DDBJ whole genome shotgun (WGS) entry which is preliminary data.</text>
</comment>
<sequence>MTKKHKIMKTVKAAVLWLFSVLVFIPLIIILLNSFKTQGESVSMRLSLPTEWVFSNYSQVMEQVDIFGAFMNSLVVSVSTVIIATVGGALCSYVLSRRKTRLHRGLYLFFLVGLVAPLNMVPAILVLQKFGLMDTRIGLILLYSALVTPFTIFLYYGFIGTVPREIDEAAIIDGCGCNSLFWRVVFPLLKPVTVTVVILNFMNAWNDFITPFYVMNTSTKMPMTTMVYSFFGQFQRSWNLVCVIMVMIITPIIIVYAFGQKYIIAGMTAGAVKG</sequence>
<reference evidence="9 10" key="1">
    <citation type="submission" date="2018-05" db="EMBL/GenBank/DDBJ databases">
        <authorList>
            <person name="Goeker M."/>
            <person name="Huntemann M."/>
            <person name="Clum A."/>
            <person name="Pillay M."/>
            <person name="Palaniappan K."/>
            <person name="Varghese N."/>
            <person name="Mikhailova N."/>
            <person name="Stamatis D."/>
            <person name="Reddy T."/>
            <person name="Daum C."/>
            <person name="Shapiro N."/>
            <person name="Ivanova N."/>
            <person name="Kyrpides N."/>
            <person name="Woyke T."/>
        </authorList>
    </citation>
    <scope>NUCLEOTIDE SEQUENCE [LARGE SCALE GENOMIC DNA]</scope>
    <source>
        <strain evidence="9 10">DSM 26524</strain>
    </source>
</reference>
<dbReference type="PROSITE" id="PS50928">
    <property type="entry name" value="ABC_TM1"/>
    <property type="match status" value="1"/>
</dbReference>
<feature type="transmembrane region" description="Helical" evidence="7">
    <location>
        <begin position="180"/>
        <end position="202"/>
    </location>
</feature>
<feature type="transmembrane region" description="Helical" evidence="7">
    <location>
        <begin position="139"/>
        <end position="159"/>
    </location>
</feature>
<dbReference type="RefSeq" id="WP_109748265.1">
    <property type="nucleotide sequence ID" value="NZ_CABJAT010000004.1"/>
</dbReference>
<gene>
    <name evidence="9" type="ORF">C7383_116115</name>
</gene>
<evidence type="ECO:0000256" key="6">
    <source>
        <dbReference type="ARBA" id="ARBA00023136"/>
    </source>
</evidence>
<keyword evidence="4 7" id="KW-0812">Transmembrane</keyword>
<accession>A0AB73SZB5</accession>
<name>A0AB73SZB5_9FIRM</name>
<dbReference type="InterPro" id="IPR035906">
    <property type="entry name" value="MetI-like_sf"/>
</dbReference>
<dbReference type="Gene3D" id="1.10.3720.10">
    <property type="entry name" value="MetI-like"/>
    <property type="match status" value="1"/>
</dbReference>
<protein>
    <submittedName>
        <fullName evidence="9">Raffinose/stachyose/melibiose transport system permease protein</fullName>
    </submittedName>
</protein>
<keyword evidence="6 7" id="KW-0472">Membrane</keyword>
<evidence type="ECO:0000313" key="9">
    <source>
        <dbReference type="EMBL" id="PWJ72801.1"/>
    </source>
</evidence>